<dbReference type="AlphaFoldDB" id="A0A433P4Y0"/>
<dbReference type="Gene3D" id="3.30.1490.120">
    <property type="entry name" value="RNA polymerase Rpb7-like, N-terminal domain"/>
    <property type="match status" value="1"/>
</dbReference>
<accession>A0A433P4Y0</accession>
<name>A0A433P4Y0_9FUNG</name>
<gene>
    <name evidence="4" type="ORF">BC938DRAFT_478763</name>
</gene>
<keyword evidence="1" id="KW-0240">DNA-directed RNA polymerase</keyword>
<evidence type="ECO:0000256" key="1">
    <source>
        <dbReference type="ARBA" id="ARBA00022478"/>
    </source>
</evidence>
<comment type="caution">
    <text evidence="4">The sequence shown here is derived from an EMBL/GenBank/DDBJ whole genome shotgun (WGS) entry which is preliminary data.</text>
</comment>
<dbReference type="Proteomes" id="UP000274822">
    <property type="component" value="Unassembled WGS sequence"/>
</dbReference>
<evidence type="ECO:0000256" key="2">
    <source>
        <dbReference type="ARBA" id="ARBA00023163"/>
    </source>
</evidence>
<evidence type="ECO:0000313" key="4">
    <source>
        <dbReference type="EMBL" id="RUS12552.1"/>
    </source>
</evidence>
<protein>
    <submittedName>
        <fullName evidence="4">Uncharacterized protein</fullName>
    </submittedName>
</protein>
<keyword evidence="3" id="KW-0472">Membrane</keyword>
<keyword evidence="5" id="KW-1185">Reference proteome</keyword>
<keyword evidence="3" id="KW-0812">Transmembrane</keyword>
<reference evidence="4 5" key="1">
    <citation type="journal article" date="2018" name="New Phytol.">
        <title>Phylogenomics of Endogonaceae and evolution of mycorrhizas within Mucoromycota.</title>
        <authorList>
            <person name="Chang Y."/>
            <person name="Desiro A."/>
            <person name="Na H."/>
            <person name="Sandor L."/>
            <person name="Lipzen A."/>
            <person name="Clum A."/>
            <person name="Barry K."/>
            <person name="Grigoriev I.V."/>
            <person name="Martin F.M."/>
            <person name="Stajich J.E."/>
            <person name="Smith M.E."/>
            <person name="Bonito G."/>
            <person name="Spatafora J.W."/>
        </authorList>
    </citation>
    <scope>NUCLEOTIDE SEQUENCE [LARGE SCALE GENOMIC DNA]</scope>
    <source>
        <strain evidence="4 5">AD002</strain>
    </source>
</reference>
<dbReference type="EMBL" id="RBNJ01034358">
    <property type="protein sequence ID" value="RUS12552.1"/>
    <property type="molecule type" value="Genomic_DNA"/>
</dbReference>
<evidence type="ECO:0000256" key="3">
    <source>
        <dbReference type="SAM" id="Phobius"/>
    </source>
</evidence>
<dbReference type="SUPFAM" id="SSF88798">
    <property type="entry name" value="N-terminal, heterodimerisation domain of RBP7 (RpoE)"/>
    <property type="match status" value="1"/>
</dbReference>
<feature type="transmembrane region" description="Helical" evidence="3">
    <location>
        <begin position="16"/>
        <end position="34"/>
    </location>
</feature>
<sequence>MFDRHNIKAKPHPGTYSSSAVLLVATPMFILTLFKDTVKIEPARFAQPKHVAIAEELNKKYANK</sequence>
<proteinExistence type="predicted"/>
<evidence type="ECO:0000313" key="5">
    <source>
        <dbReference type="Proteomes" id="UP000274822"/>
    </source>
</evidence>
<organism evidence="4 5">
    <name type="scientific">Jimgerdemannia flammicorona</name>
    <dbReference type="NCBI Taxonomy" id="994334"/>
    <lineage>
        <taxon>Eukaryota</taxon>
        <taxon>Fungi</taxon>
        <taxon>Fungi incertae sedis</taxon>
        <taxon>Mucoromycota</taxon>
        <taxon>Mucoromycotina</taxon>
        <taxon>Endogonomycetes</taxon>
        <taxon>Endogonales</taxon>
        <taxon>Endogonaceae</taxon>
        <taxon>Jimgerdemannia</taxon>
    </lineage>
</organism>
<feature type="non-terminal residue" evidence="4">
    <location>
        <position position="64"/>
    </location>
</feature>
<keyword evidence="3" id="KW-1133">Transmembrane helix</keyword>
<dbReference type="GO" id="GO:0000428">
    <property type="term" value="C:DNA-directed RNA polymerase complex"/>
    <property type="evidence" value="ECO:0007669"/>
    <property type="project" value="UniProtKB-KW"/>
</dbReference>
<keyword evidence="2" id="KW-0804">Transcription</keyword>
<dbReference type="InterPro" id="IPR036898">
    <property type="entry name" value="RNA_pol_Rpb7-like_N_sf"/>
</dbReference>